<dbReference type="Gene3D" id="2.40.40.10">
    <property type="entry name" value="RlpA-like domain"/>
    <property type="match status" value="1"/>
</dbReference>
<dbReference type="Proteomes" id="UP001213000">
    <property type="component" value="Unassembled WGS sequence"/>
</dbReference>
<comment type="caution">
    <text evidence="1">The sequence shown here is derived from an EMBL/GenBank/DDBJ whole genome shotgun (WGS) entry which is preliminary data.</text>
</comment>
<name>A0AAD5W379_9AGAR</name>
<gene>
    <name evidence="1" type="ORF">NP233_g289</name>
</gene>
<reference evidence="1" key="1">
    <citation type="submission" date="2022-07" db="EMBL/GenBank/DDBJ databases">
        <title>Genome Sequence of Leucocoprinus birnbaumii.</title>
        <authorList>
            <person name="Buettner E."/>
        </authorList>
    </citation>
    <scope>NUCLEOTIDE SEQUENCE</scope>
    <source>
        <strain evidence="1">VT141</strain>
    </source>
</reference>
<evidence type="ECO:0000313" key="1">
    <source>
        <dbReference type="EMBL" id="KAJ3576675.1"/>
    </source>
</evidence>
<dbReference type="AlphaFoldDB" id="A0AAD5W379"/>
<organism evidence="1 2">
    <name type="scientific">Leucocoprinus birnbaumii</name>
    <dbReference type="NCBI Taxonomy" id="56174"/>
    <lineage>
        <taxon>Eukaryota</taxon>
        <taxon>Fungi</taxon>
        <taxon>Dikarya</taxon>
        <taxon>Basidiomycota</taxon>
        <taxon>Agaricomycotina</taxon>
        <taxon>Agaricomycetes</taxon>
        <taxon>Agaricomycetidae</taxon>
        <taxon>Agaricales</taxon>
        <taxon>Agaricineae</taxon>
        <taxon>Agaricaceae</taxon>
        <taxon>Leucocoprinus</taxon>
    </lineage>
</organism>
<dbReference type="InterPro" id="IPR036908">
    <property type="entry name" value="RlpA-like_sf"/>
</dbReference>
<evidence type="ECO:0000313" key="2">
    <source>
        <dbReference type="Proteomes" id="UP001213000"/>
    </source>
</evidence>
<accession>A0AAD5W379</accession>
<dbReference type="EMBL" id="JANIEX010000007">
    <property type="protein sequence ID" value="KAJ3576675.1"/>
    <property type="molecule type" value="Genomic_DNA"/>
</dbReference>
<proteinExistence type="predicted"/>
<sequence>MELRAALLALVSRQPTLKETVYLPLQWPTCPLSGPGLSARVARTVANATDAVAASTAQDCFNVRCTGSLDGETRGACTGNTIKVKIIDACPATHPANYCKTAAFGGNIPDREACEASGTNALDIATTARSALSSFQGNLNIDIQATSC</sequence>
<keyword evidence="2" id="KW-1185">Reference proteome</keyword>
<dbReference type="SUPFAM" id="SSF50685">
    <property type="entry name" value="Barwin-like endoglucanases"/>
    <property type="match status" value="1"/>
</dbReference>
<protein>
    <submittedName>
        <fullName evidence="1">Uncharacterized protein</fullName>
    </submittedName>
</protein>